<dbReference type="PRINTS" id="PR00704">
    <property type="entry name" value="CALPAIN"/>
</dbReference>
<dbReference type="InterPro" id="IPR022683">
    <property type="entry name" value="Calpain_III"/>
</dbReference>
<evidence type="ECO:0000256" key="5">
    <source>
        <dbReference type="SAM" id="MobiDB-lite"/>
    </source>
</evidence>
<evidence type="ECO:0000259" key="6">
    <source>
        <dbReference type="SMART" id="SM00720"/>
    </source>
</evidence>
<feature type="compositionally biased region" description="Polar residues" evidence="5">
    <location>
        <begin position="43"/>
        <end position="56"/>
    </location>
</feature>
<dbReference type="SMART" id="SM00720">
    <property type="entry name" value="calpain_III"/>
    <property type="match status" value="1"/>
</dbReference>
<dbReference type="Pfam" id="PF01067">
    <property type="entry name" value="Calpain_III"/>
    <property type="match status" value="1"/>
</dbReference>
<evidence type="ECO:0000256" key="1">
    <source>
        <dbReference type="ARBA" id="ARBA00007623"/>
    </source>
</evidence>
<dbReference type="AlphaFoldDB" id="A0A7R9P200"/>
<dbReference type="InterPro" id="IPR051297">
    <property type="entry name" value="PalB/RIM13"/>
</dbReference>
<dbReference type="GO" id="GO:0004198">
    <property type="term" value="F:calcium-dependent cysteine-type endopeptidase activity"/>
    <property type="evidence" value="ECO:0007669"/>
    <property type="project" value="InterPro"/>
</dbReference>
<evidence type="ECO:0000313" key="7">
    <source>
        <dbReference type="EMBL" id="CAD7464530.1"/>
    </source>
</evidence>
<evidence type="ECO:0000256" key="4">
    <source>
        <dbReference type="ARBA" id="ARBA00022807"/>
    </source>
</evidence>
<feature type="region of interest" description="Disordered" evidence="5">
    <location>
        <begin position="1"/>
        <end position="56"/>
    </location>
</feature>
<accession>A0A7R9P200</accession>
<dbReference type="PANTHER" id="PTHR46143:SF1">
    <property type="entry name" value="CALPAIN-7"/>
    <property type="match status" value="1"/>
</dbReference>
<gene>
    <name evidence="7" type="ORF">TTEB3V08_LOCUS12408</name>
</gene>
<dbReference type="Gene3D" id="2.60.120.380">
    <property type="match status" value="1"/>
</dbReference>
<dbReference type="GO" id="GO:0006508">
    <property type="term" value="P:proteolysis"/>
    <property type="evidence" value="ECO:0007669"/>
    <property type="project" value="UniProtKB-KW"/>
</dbReference>
<keyword evidence="4" id="KW-0788">Thiol protease</keyword>
<dbReference type="PANTHER" id="PTHR46143">
    <property type="entry name" value="CALPAIN-7"/>
    <property type="match status" value="1"/>
</dbReference>
<evidence type="ECO:0000256" key="3">
    <source>
        <dbReference type="ARBA" id="ARBA00022801"/>
    </source>
</evidence>
<protein>
    <recommendedName>
        <fullName evidence="6">Peptidase C2 calpain domain-containing protein</fullName>
    </recommendedName>
</protein>
<keyword evidence="3" id="KW-0378">Hydrolase</keyword>
<keyword evidence="2" id="KW-0645">Protease</keyword>
<dbReference type="EMBL" id="OE015881">
    <property type="protein sequence ID" value="CAD7464530.1"/>
    <property type="molecule type" value="Genomic_DNA"/>
</dbReference>
<dbReference type="SUPFAM" id="SSF49758">
    <property type="entry name" value="Calpain large subunit, middle domain (domain III)"/>
    <property type="match status" value="1"/>
</dbReference>
<proteinExistence type="inferred from homology"/>
<dbReference type="InterPro" id="IPR036213">
    <property type="entry name" value="Calpain_III_sf"/>
</dbReference>
<comment type="similarity">
    <text evidence="1">Belongs to the peptidase C2 family.</text>
</comment>
<feature type="domain" description="Peptidase C2 calpain" evidence="6">
    <location>
        <begin position="60"/>
        <end position="187"/>
    </location>
</feature>
<dbReference type="InterPro" id="IPR022682">
    <property type="entry name" value="Calpain_domain_III"/>
</dbReference>
<evidence type="ECO:0000256" key="2">
    <source>
        <dbReference type="ARBA" id="ARBA00022670"/>
    </source>
</evidence>
<sequence>MKYAGKRAQDSLHNRSNCPFDPRQSTQQKVTVLLTPDSRHNRSNSSFDPRQSTQQKSLYLTISQVSDGQWKGETAGGCGNHPNTHLNNPRYQVTLESSNNNNQLLLDLKGPKQYQVGLDIICVVVSDPSAPGAFTKKHSGAFRSGFVVMPLEDVPAGTYDIIPSTFLPNQEGPFFLTVKSSCPFKLAKLR</sequence>
<reference evidence="7" key="1">
    <citation type="submission" date="2020-11" db="EMBL/GenBank/DDBJ databases">
        <authorList>
            <person name="Tran Van P."/>
        </authorList>
    </citation>
    <scope>NUCLEOTIDE SEQUENCE</scope>
</reference>
<name>A0A7R9P200_9NEOP</name>
<organism evidence="7">
    <name type="scientific">Timema tahoe</name>
    <dbReference type="NCBI Taxonomy" id="61484"/>
    <lineage>
        <taxon>Eukaryota</taxon>
        <taxon>Metazoa</taxon>
        <taxon>Ecdysozoa</taxon>
        <taxon>Arthropoda</taxon>
        <taxon>Hexapoda</taxon>
        <taxon>Insecta</taxon>
        <taxon>Pterygota</taxon>
        <taxon>Neoptera</taxon>
        <taxon>Polyneoptera</taxon>
        <taxon>Phasmatodea</taxon>
        <taxon>Timematodea</taxon>
        <taxon>Timematoidea</taxon>
        <taxon>Timematidae</taxon>
        <taxon>Timema</taxon>
    </lineage>
</organism>
<dbReference type="InterPro" id="IPR022684">
    <property type="entry name" value="Calpain_cysteine_protease"/>
</dbReference>